<protein>
    <recommendedName>
        <fullName evidence="1">Tf2-1-like SH3-like domain-containing protein</fullName>
    </recommendedName>
</protein>
<dbReference type="InterPro" id="IPR056924">
    <property type="entry name" value="SH3_Tf2-1"/>
</dbReference>
<feature type="non-terminal residue" evidence="2">
    <location>
        <position position="218"/>
    </location>
</feature>
<dbReference type="PANTHER" id="PTHR46148:SF57">
    <property type="entry name" value="OS12G0499874 PROTEIN"/>
    <property type="match status" value="1"/>
</dbReference>
<dbReference type="Proteomes" id="UP001341281">
    <property type="component" value="Chromosome 08"/>
</dbReference>
<sequence length="218" mass="25233">MDQTGRPVCSLLNSPTTTVTRPALKCRLSRPCMDASAELHMWEEAGERQFIGPAMFVEAAENVAKSRQKSYADKRRWELTFEEGEFVYLKVSPLRGTKRFHTRVKLAPRYIGPFRIVKKVGDLAYELELPKHLSGVHPVFHLRKCLRLPEDQISLEVADLTTWNTWNTQCRFLIEMRKAQEEQGLQFAKCYGATTPKEKLLRKRCRICGRCFHTSSRT</sequence>
<keyword evidence="3" id="KW-1185">Reference proteome</keyword>
<evidence type="ECO:0000313" key="3">
    <source>
        <dbReference type="Proteomes" id="UP001341281"/>
    </source>
</evidence>
<dbReference type="AlphaFoldDB" id="A0AAQ3UC77"/>
<name>A0AAQ3UC77_PASNO</name>
<dbReference type="Pfam" id="PF24626">
    <property type="entry name" value="SH3_Tf2-1"/>
    <property type="match status" value="1"/>
</dbReference>
<feature type="domain" description="Tf2-1-like SH3-like" evidence="1">
    <location>
        <begin position="84"/>
        <end position="143"/>
    </location>
</feature>
<dbReference type="EMBL" id="CP144752">
    <property type="protein sequence ID" value="WVZ89340.1"/>
    <property type="molecule type" value="Genomic_DNA"/>
</dbReference>
<reference evidence="2 3" key="1">
    <citation type="submission" date="2024-02" db="EMBL/GenBank/DDBJ databases">
        <title>High-quality chromosome-scale genome assembly of Pensacola bahiagrass (Paspalum notatum Flugge var. saurae).</title>
        <authorList>
            <person name="Vega J.M."/>
            <person name="Podio M."/>
            <person name="Orjuela J."/>
            <person name="Siena L.A."/>
            <person name="Pessino S.C."/>
            <person name="Combes M.C."/>
            <person name="Mariac C."/>
            <person name="Albertini E."/>
            <person name="Pupilli F."/>
            <person name="Ortiz J.P.A."/>
            <person name="Leblanc O."/>
        </authorList>
    </citation>
    <scope>NUCLEOTIDE SEQUENCE [LARGE SCALE GENOMIC DNA]</scope>
    <source>
        <strain evidence="2">R1</strain>
        <tissue evidence="2">Leaf</tissue>
    </source>
</reference>
<evidence type="ECO:0000313" key="2">
    <source>
        <dbReference type="EMBL" id="WVZ89340.1"/>
    </source>
</evidence>
<gene>
    <name evidence="2" type="ORF">U9M48_035761</name>
</gene>
<dbReference type="PANTHER" id="PTHR46148">
    <property type="entry name" value="CHROMO DOMAIN-CONTAINING PROTEIN"/>
    <property type="match status" value="1"/>
</dbReference>
<evidence type="ECO:0000259" key="1">
    <source>
        <dbReference type="Pfam" id="PF24626"/>
    </source>
</evidence>
<accession>A0AAQ3UC77</accession>
<proteinExistence type="predicted"/>
<organism evidence="2 3">
    <name type="scientific">Paspalum notatum var. saurae</name>
    <dbReference type="NCBI Taxonomy" id="547442"/>
    <lineage>
        <taxon>Eukaryota</taxon>
        <taxon>Viridiplantae</taxon>
        <taxon>Streptophyta</taxon>
        <taxon>Embryophyta</taxon>
        <taxon>Tracheophyta</taxon>
        <taxon>Spermatophyta</taxon>
        <taxon>Magnoliopsida</taxon>
        <taxon>Liliopsida</taxon>
        <taxon>Poales</taxon>
        <taxon>Poaceae</taxon>
        <taxon>PACMAD clade</taxon>
        <taxon>Panicoideae</taxon>
        <taxon>Andropogonodae</taxon>
        <taxon>Paspaleae</taxon>
        <taxon>Paspalinae</taxon>
        <taxon>Paspalum</taxon>
    </lineage>
</organism>